<evidence type="ECO:0000256" key="1">
    <source>
        <dbReference type="SAM" id="MobiDB-lite"/>
    </source>
</evidence>
<dbReference type="STRING" id="212602.A0A420HEC9"/>
<feature type="compositionally biased region" description="Low complexity" evidence="1">
    <location>
        <begin position="327"/>
        <end position="336"/>
    </location>
</feature>
<reference evidence="3 4" key="1">
    <citation type="journal article" date="2018" name="BMC Genomics">
        <title>Comparative genome analyses reveal sequence features reflecting distinct modes of host-adaptation between dicot and monocot powdery mildew.</title>
        <authorList>
            <person name="Wu Y."/>
            <person name="Ma X."/>
            <person name="Pan Z."/>
            <person name="Kale S.D."/>
            <person name="Song Y."/>
            <person name="King H."/>
            <person name="Zhang Q."/>
            <person name="Presley C."/>
            <person name="Deng X."/>
            <person name="Wei C.I."/>
            <person name="Xiao S."/>
        </authorList>
    </citation>
    <scope>NUCLEOTIDE SEQUENCE [LARGE SCALE GENOMIC DNA]</scope>
    <source>
        <strain evidence="3">UMSG2</strain>
    </source>
</reference>
<feature type="region of interest" description="Disordered" evidence="1">
    <location>
        <begin position="1"/>
        <end position="26"/>
    </location>
</feature>
<keyword evidence="3" id="KW-0645">Protease</keyword>
<name>A0A420HEC9_9PEZI</name>
<keyword evidence="2" id="KW-1133">Transmembrane helix</keyword>
<protein>
    <submittedName>
        <fullName evidence="3">Putative glycoprotease family protein</fullName>
    </submittedName>
</protein>
<dbReference type="Proteomes" id="UP000286134">
    <property type="component" value="Unassembled WGS sequence"/>
</dbReference>
<evidence type="ECO:0000313" key="4">
    <source>
        <dbReference type="Proteomes" id="UP000286134"/>
    </source>
</evidence>
<dbReference type="EMBL" id="MCFK01008761">
    <property type="protein sequence ID" value="RKF55737.1"/>
    <property type="molecule type" value="Genomic_DNA"/>
</dbReference>
<keyword evidence="4" id="KW-1185">Reference proteome</keyword>
<keyword evidence="2" id="KW-0812">Transmembrane</keyword>
<gene>
    <name evidence="3" type="ORF">OnM2_087010</name>
</gene>
<evidence type="ECO:0000256" key="2">
    <source>
        <dbReference type="SAM" id="Phobius"/>
    </source>
</evidence>
<dbReference type="GO" id="GO:0008233">
    <property type="term" value="F:peptidase activity"/>
    <property type="evidence" value="ECO:0007669"/>
    <property type="project" value="UniProtKB-KW"/>
</dbReference>
<keyword evidence="3" id="KW-0378">Hydrolase</keyword>
<organism evidence="3 4">
    <name type="scientific">Erysiphe neolycopersici</name>
    <dbReference type="NCBI Taxonomy" id="212602"/>
    <lineage>
        <taxon>Eukaryota</taxon>
        <taxon>Fungi</taxon>
        <taxon>Dikarya</taxon>
        <taxon>Ascomycota</taxon>
        <taxon>Pezizomycotina</taxon>
        <taxon>Leotiomycetes</taxon>
        <taxon>Erysiphales</taxon>
        <taxon>Erysiphaceae</taxon>
        <taxon>Erysiphe</taxon>
    </lineage>
</organism>
<feature type="compositionally biased region" description="Polar residues" evidence="1">
    <location>
        <begin position="60"/>
        <end position="69"/>
    </location>
</feature>
<feature type="compositionally biased region" description="Basic and acidic residues" evidence="1">
    <location>
        <begin position="389"/>
        <end position="410"/>
    </location>
</feature>
<dbReference type="AlphaFoldDB" id="A0A420HEC9"/>
<proteinExistence type="predicted"/>
<evidence type="ECO:0000313" key="3">
    <source>
        <dbReference type="EMBL" id="RKF55737.1"/>
    </source>
</evidence>
<comment type="caution">
    <text evidence="3">The sequence shown here is derived from an EMBL/GenBank/DDBJ whole genome shotgun (WGS) entry which is preliminary data.</text>
</comment>
<accession>A0A420HEC9</accession>
<feature type="region of interest" description="Disordered" evidence="1">
    <location>
        <begin position="57"/>
        <end position="78"/>
    </location>
</feature>
<dbReference type="OrthoDB" id="10259622at2759"/>
<keyword evidence="2" id="KW-0472">Membrane</keyword>
<feature type="transmembrane region" description="Helical" evidence="2">
    <location>
        <begin position="607"/>
        <end position="629"/>
    </location>
</feature>
<feature type="compositionally biased region" description="Polar residues" evidence="1">
    <location>
        <begin position="1"/>
        <end position="11"/>
    </location>
</feature>
<feature type="region of interest" description="Disordered" evidence="1">
    <location>
        <begin position="377"/>
        <end position="413"/>
    </location>
</feature>
<feature type="region of interest" description="Disordered" evidence="1">
    <location>
        <begin position="316"/>
        <end position="336"/>
    </location>
</feature>
<sequence length="1026" mass="115270">METMNRSQSAIDETLSPKKLAQDNTKLQLKNQFRQADTDLISSLTRHQVVPPAIYERSSEYQSELSHPGSSDRSKESKLNEALVPNDSFYFNHHLNHYATPIHLQRRTSIHCWEEKKEKSKDQPILIGISIPVKRTDQEILSPQTALSSSVESPVMNSKTNAHYRYPRCQNSDVASSTSNNQDREASKLHQVEEILKIHQNYSLSNSSDSSIWIDDFLSGSARSRTTSFCTTFEEDESPILARIPESIESSRNLVNQQLRVDTIAAQRCSRGWWNYIISPFVSTSTSPPSSGQEFEGRSYSDLAMINYEKLTEPKKDNQNQKFKFTSSSKSSENNNSHLELYLKNTEVKSVTSNTPLIKRAMSGLLTTPIEASIHTSSELDPGYTRTHLSCDRKDGPSNDKSPYKLEKKPSCQSEFPDNITEISFHLNMSQNFSREKNITALCESPNKAILAGEISHKSRNHFSPALNVPPVNILPPRKKLPYPTRKYSQSSMSQKSSSLKNKIPYLQTSMMSSKPGIHISEILLSPPIRDTTNYTSSHLEIPAVSNGGNYPDKYLKDITSDKENSTQNDFTHHSSRHAGFRGIPITKSCFHDRAENRKRRKRQKQYFVLALFILFMIITTLLVTMTHLRPKRSDIQSQWLNLTEFPPIFLGSSTVISPILIRESSACVTPATQWSCHLPKELQLSIKDIPTAQPNFFIKIDWDNSTEANTTFLNPSNNRTNFSQIHAQKAAIRPLTRYSISSNSPINNFKPDPAPPLTAEQWFLGGTTDGIVSADKAGEPTPFYISFIEPVRPAIEKYKVSFIKNQFPNVSSIIPLPNLGPDGKAAPANLLSYVTNQPIKLYDRGLPTEHFGFYNYFDRSIFLKSISFDINDVKGNLSPEDLNGGAARTEASHRCTWSQTRFLVQIWTRKNSTSPVNHKCNQEKVTDINTALQQPGSFPYPITVTLDRHGGDPVTKTLYCYKLDSVGGLDANSGHINIEFRGSGGVLINPAPTIFTNISDSKMGGYDGGDSGCICQWSNFHENLI</sequence>
<dbReference type="GO" id="GO:0006508">
    <property type="term" value="P:proteolysis"/>
    <property type="evidence" value="ECO:0007669"/>
    <property type="project" value="UniProtKB-KW"/>
</dbReference>